<name>A0AAJ1SQ32_9MICC</name>
<gene>
    <name evidence="1" type="ORF">J2T23_000445</name>
</gene>
<accession>A0AAJ1SQ32</accession>
<reference evidence="1 2" key="1">
    <citation type="submission" date="2023-07" db="EMBL/GenBank/DDBJ databases">
        <title>Sorghum-associated microbial communities from plants grown in Nebraska, USA.</title>
        <authorList>
            <person name="Schachtman D."/>
        </authorList>
    </citation>
    <scope>NUCLEOTIDE SEQUENCE [LARGE SCALE GENOMIC DNA]</scope>
    <source>
        <strain evidence="1 2">DS1001</strain>
    </source>
</reference>
<dbReference type="RefSeq" id="WP_246839691.1">
    <property type="nucleotide sequence ID" value="NZ_JAUSTB010000001.1"/>
</dbReference>
<evidence type="ECO:0000313" key="2">
    <source>
        <dbReference type="Proteomes" id="UP001239267"/>
    </source>
</evidence>
<evidence type="ECO:0000313" key="1">
    <source>
        <dbReference type="EMBL" id="MDQ0144571.1"/>
    </source>
</evidence>
<dbReference type="EMBL" id="JAUSTB010000001">
    <property type="protein sequence ID" value="MDQ0144571.1"/>
    <property type="molecule type" value="Genomic_DNA"/>
</dbReference>
<proteinExistence type="predicted"/>
<dbReference type="AlphaFoldDB" id="A0AAJ1SQ32"/>
<sequence>MPVAFIPFTMHASARHDHRRTFRTDIERLTDGHLRSTPLDVIRSTNTQAVFRGAVPKGAHTATDASLARYLQDRLASENIHLDLSVSIER</sequence>
<dbReference type="Proteomes" id="UP001239267">
    <property type="component" value="Unassembled WGS sequence"/>
</dbReference>
<organism evidence="1 2">
    <name type="scientific">Pseudarthrobacter niigatensis</name>
    <dbReference type="NCBI Taxonomy" id="369935"/>
    <lineage>
        <taxon>Bacteria</taxon>
        <taxon>Bacillati</taxon>
        <taxon>Actinomycetota</taxon>
        <taxon>Actinomycetes</taxon>
        <taxon>Micrococcales</taxon>
        <taxon>Micrococcaceae</taxon>
        <taxon>Pseudarthrobacter</taxon>
    </lineage>
</organism>
<keyword evidence="2" id="KW-1185">Reference proteome</keyword>
<protein>
    <submittedName>
        <fullName evidence="1">Uncharacterized protein</fullName>
    </submittedName>
</protein>
<comment type="caution">
    <text evidence="1">The sequence shown here is derived from an EMBL/GenBank/DDBJ whole genome shotgun (WGS) entry which is preliminary data.</text>
</comment>